<keyword evidence="3 4" id="KW-0408">Iron</keyword>
<evidence type="ECO:0000256" key="5">
    <source>
        <dbReference type="SAM" id="MobiDB-lite"/>
    </source>
</evidence>
<dbReference type="PANTHER" id="PTHR47197:SF3">
    <property type="entry name" value="DIHYDRO-HEME D1 DEHYDROGENASE"/>
    <property type="match status" value="1"/>
</dbReference>
<dbReference type="Gene3D" id="2.130.10.10">
    <property type="entry name" value="YVTN repeat-like/Quinoprotein amine dehydrogenase"/>
    <property type="match status" value="2"/>
</dbReference>
<dbReference type="OrthoDB" id="9805202at2"/>
<evidence type="ECO:0000256" key="6">
    <source>
        <dbReference type="SAM" id="SignalP"/>
    </source>
</evidence>
<evidence type="ECO:0000259" key="7">
    <source>
        <dbReference type="PROSITE" id="PS51007"/>
    </source>
</evidence>
<dbReference type="GO" id="GO:0046872">
    <property type="term" value="F:metal ion binding"/>
    <property type="evidence" value="ECO:0007669"/>
    <property type="project" value="UniProtKB-KW"/>
</dbReference>
<dbReference type="PROSITE" id="PS51007">
    <property type="entry name" value="CYTC"/>
    <property type="match status" value="1"/>
</dbReference>
<dbReference type="InterPro" id="IPR051200">
    <property type="entry name" value="Host-pathogen_enzymatic-act"/>
</dbReference>
<reference evidence="8 9" key="1">
    <citation type="submission" date="2016-10" db="EMBL/GenBank/DDBJ databases">
        <authorList>
            <person name="de Groot N.N."/>
        </authorList>
    </citation>
    <scope>NUCLEOTIDE SEQUENCE [LARGE SCALE GENOMIC DNA]</scope>
    <source>
        <strain evidence="8 9">DSM 6059</strain>
    </source>
</reference>
<name>A0A1I1GM55_9GAMM</name>
<feature type="region of interest" description="Disordered" evidence="5">
    <location>
        <begin position="26"/>
        <end position="50"/>
    </location>
</feature>
<keyword evidence="1 4" id="KW-0349">Heme</keyword>
<feature type="chain" id="PRO_5011492403" evidence="6">
    <location>
        <begin position="17"/>
        <end position="1033"/>
    </location>
</feature>
<accession>A0A1I1GM55</accession>
<keyword evidence="6" id="KW-0732">Signal</keyword>
<proteinExistence type="predicted"/>
<evidence type="ECO:0000256" key="2">
    <source>
        <dbReference type="ARBA" id="ARBA00022723"/>
    </source>
</evidence>
<evidence type="ECO:0000256" key="3">
    <source>
        <dbReference type="ARBA" id="ARBA00023004"/>
    </source>
</evidence>
<keyword evidence="9" id="KW-1185">Reference proteome</keyword>
<evidence type="ECO:0000313" key="8">
    <source>
        <dbReference type="EMBL" id="SFC12859.1"/>
    </source>
</evidence>
<dbReference type="InterPro" id="IPR036909">
    <property type="entry name" value="Cyt_c-like_dom_sf"/>
</dbReference>
<dbReference type="SUPFAM" id="SSF75011">
    <property type="entry name" value="3-carboxy-cis,cis-mucoante lactonizing enzyme"/>
    <property type="match status" value="1"/>
</dbReference>
<dbReference type="PANTHER" id="PTHR47197">
    <property type="entry name" value="PROTEIN NIRF"/>
    <property type="match status" value="1"/>
</dbReference>
<feature type="domain" description="Cytochrome c" evidence="7">
    <location>
        <begin position="743"/>
        <end position="907"/>
    </location>
</feature>
<sequence length="1033" mass="113007">MIKFMMLSLMVLPLIACGGSSSDTEISKSTIGDKTLNPPPQTVPPKVTPPKTRDYIGFESAPVRPIAQSKDGKKLFITNTSNNSLEIYLVSDNGHLTHQQSLPVGLEPVAVAVREEEVWVVNHLSDSISIIDVSDHKAKITTTLFVGDEPRDIVFASNKAFITTAHRGQQRLNPLLADVEGAGDAHLHTPNTGRADVWVFNAISQGQILGGKPIKILSLFGDTARALVVTKDESTVYVGVHHSGNQTTAIHEAVMCYGFEDDPLGGYPCTVLDEISSPNGLKNGRLPGGRTAPGINAEGKNQPWTSMIVKYNNEIGQWQDSKGRNFSNAVRFTLPDKDVFAIDTSSLLEKNAYRHVGTTLFNMAINPVNGEIFVTNTEANNNTRFEGPGVFAGSTVQGNIAKSRITVINPESGEVKPRHLNRHINYAQLKANKETKKHSLSNPTQVAISNDGSLLYTAVIGSNKVAVLPTNQLSENKYWDYEATEFDPRSLSKNYLNIEGGPVGLLLNEQFKRLYVFTRFDNSIVAINTDTGIETQRLPMFTPEPDSFISGRFMLYDANRSSSNGESSCGSCHVFGDTDHLSWNLGNPDAVNGRNPQPYPTQNFLRLGCLFVGPEEESCELLEILNGDGDERTIAAMKGPMTTQTMRGMSTHGHMHWRGDRSVGYFGNDTDQTLDERISFKNFIVAFEGLLGMDITLPESVNSNNKSEDVIALEQDIDKFADFMLKVALPPNPIRKIDNSMSSSAQIGSQFFHGERRSDGLEFDSPDNGDSVDGVNCEGCHGVDHAKGFYGTRGEISHGGEIQILKVPQLRNLYTRVGMFGLPDRAGFLPSHTKEHQGEQIRGFGFLHDGATDQLLNFLKGGVFDNGEEGCTGDASEVNGCHFNLGKIGIPDEKTRQGLVDYMMEFDNDLAPVVGQQVTLNNSSPESSVARLSLLEQRAQTKFVSKILGGEVTECDLIATGLINGVARGYLYLNESNVYRSDKANDDVLTSVQMKILALKESNHLTFTCVIPGRGWQMALDKNLDSTLNGDEV</sequence>
<dbReference type="GO" id="GO:0020037">
    <property type="term" value="F:heme binding"/>
    <property type="evidence" value="ECO:0007669"/>
    <property type="project" value="InterPro"/>
</dbReference>
<dbReference type="RefSeq" id="WP_091980763.1">
    <property type="nucleotide sequence ID" value="NZ_FOLO01000005.1"/>
</dbReference>
<dbReference type="EMBL" id="FOLO01000005">
    <property type="protein sequence ID" value="SFC12859.1"/>
    <property type="molecule type" value="Genomic_DNA"/>
</dbReference>
<evidence type="ECO:0000256" key="1">
    <source>
        <dbReference type="ARBA" id="ARBA00022617"/>
    </source>
</evidence>
<organism evidence="8 9">
    <name type="scientific">Pseudoalteromonas denitrificans DSM 6059</name>
    <dbReference type="NCBI Taxonomy" id="1123010"/>
    <lineage>
        <taxon>Bacteria</taxon>
        <taxon>Pseudomonadati</taxon>
        <taxon>Pseudomonadota</taxon>
        <taxon>Gammaproteobacteria</taxon>
        <taxon>Alteromonadales</taxon>
        <taxon>Pseudoalteromonadaceae</taxon>
        <taxon>Pseudoalteromonas</taxon>
    </lineage>
</organism>
<dbReference type="GO" id="GO:0009055">
    <property type="term" value="F:electron transfer activity"/>
    <property type="evidence" value="ECO:0007669"/>
    <property type="project" value="InterPro"/>
</dbReference>
<keyword evidence="2 4" id="KW-0479">Metal-binding</keyword>
<dbReference type="AlphaFoldDB" id="A0A1I1GM55"/>
<dbReference type="Proteomes" id="UP000198862">
    <property type="component" value="Unassembled WGS sequence"/>
</dbReference>
<dbReference type="InterPro" id="IPR009056">
    <property type="entry name" value="Cyt_c-like_dom"/>
</dbReference>
<gene>
    <name evidence="8" type="ORF">SAMN02745724_00962</name>
</gene>
<evidence type="ECO:0000313" key="9">
    <source>
        <dbReference type="Proteomes" id="UP000198862"/>
    </source>
</evidence>
<dbReference type="STRING" id="1123010.SAMN02745724_00962"/>
<dbReference type="SUPFAM" id="SSF46626">
    <property type="entry name" value="Cytochrome c"/>
    <property type="match status" value="1"/>
</dbReference>
<evidence type="ECO:0000256" key="4">
    <source>
        <dbReference type="PROSITE-ProRule" id="PRU00433"/>
    </source>
</evidence>
<protein>
    <submittedName>
        <fullName evidence="8">Lactonase, 7-bladed beta-propeller</fullName>
    </submittedName>
</protein>
<feature type="compositionally biased region" description="Pro residues" evidence="5">
    <location>
        <begin position="37"/>
        <end position="48"/>
    </location>
</feature>
<feature type="signal peptide" evidence="6">
    <location>
        <begin position="1"/>
        <end position="16"/>
    </location>
</feature>
<dbReference type="InterPro" id="IPR015943">
    <property type="entry name" value="WD40/YVTN_repeat-like_dom_sf"/>
</dbReference>